<comment type="cofactor">
    <cofactor evidence="1">
        <name>(R)-lipoate</name>
        <dbReference type="ChEBI" id="CHEBI:83088"/>
    </cofactor>
</comment>
<organism evidence="7 8">
    <name type="scientific">Abyssobacteria bacterium (strain SURF_5)</name>
    <dbReference type="NCBI Taxonomy" id="2093360"/>
    <lineage>
        <taxon>Bacteria</taxon>
        <taxon>Pseudomonadati</taxon>
        <taxon>Candidatus Hydrogenedentota</taxon>
        <taxon>Candidatus Abyssobacteria</taxon>
    </lineage>
</organism>
<keyword evidence="4" id="KW-0450">Lipoyl</keyword>
<dbReference type="GO" id="GO:0031405">
    <property type="term" value="F:lipoic acid binding"/>
    <property type="evidence" value="ECO:0007669"/>
    <property type="project" value="TreeGrafter"/>
</dbReference>
<evidence type="ECO:0000256" key="5">
    <source>
        <dbReference type="ARBA" id="ARBA00023315"/>
    </source>
</evidence>
<reference evidence="7 8" key="1">
    <citation type="journal article" date="2017" name="ISME J.">
        <title>Energy and carbon metabolisms in a deep terrestrial subsurface fluid microbial community.</title>
        <authorList>
            <person name="Momper L."/>
            <person name="Jungbluth S.P."/>
            <person name="Lee M.D."/>
            <person name="Amend J.P."/>
        </authorList>
    </citation>
    <scope>NUCLEOTIDE SEQUENCE [LARGE SCALE GENOMIC DNA]</scope>
    <source>
        <strain evidence="7">SURF_5</strain>
    </source>
</reference>
<gene>
    <name evidence="7" type="ORF">C4520_04600</name>
</gene>
<dbReference type="Proteomes" id="UP000265882">
    <property type="component" value="Unassembled WGS sequence"/>
</dbReference>
<dbReference type="PROSITE" id="PS00189">
    <property type="entry name" value="LIPOYL"/>
    <property type="match status" value="1"/>
</dbReference>
<dbReference type="PROSITE" id="PS50968">
    <property type="entry name" value="BIOTINYL_LIPOYL"/>
    <property type="match status" value="1"/>
</dbReference>
<evidence type="ECO:0000256" key="4">
    <source>
        <dbReference type="ARBA" id="ARBA00022823"/>
    </source>
</evidence>
<dbReference type="Gene3D" id="2.40.50.100">
    <property type="match status" value="1"/>
</dbReference>
<dbReference type="InterPro" id="IPR050743">
    <property type="entry name" value="2-oxoacid_DH_E2_comp"/>
</dbReference>
<keyword evidence="5" id="KW-0012">Acyltransferase</keyword>
<evidence type="ECO:0000256" key="2">
    <source>
        <dbReference type="ARBA" id="ARBA00011484"/>
    </source>
</evidence>
<dbReference type="GO" id="GO:0005737">
    <property type="term" value="C:cytoplasm"/>
    <property type="evidence" value="ECO:0007669"/>
    <property type="project" value="TreeGrafter"/>
</dbReference>
<dbReference type="PANTHER" id="PTHR43178">
    <property type="entry name" value="DIHYDROLIPOAMIDE ACETYLTRANSFERASE COMPONENT OF PYRUVATE DEHYDROGENASE COMPLEX"/>
    <property type="match status" value="1"/>
</dbReference>
<comment type="subunit">
    <text evidence="2">Forms a 24-polypeptide structural core with octahedral symmetry.</text>
</comment>
<evidence type="ECO:0000256" key="1">
    <source>
        <dbReference type="ARBA" id="ARBA00001938"/>
    </source>
</evidence>
<dbReference type="CDD" id="cd06849">
    <property type="entry name" value="lipoyl_domain"/>
    <property type="match status" value="1"/>
</dbReference>
<dbReference type="SUPFAM" id="SSF51230">
    <property type="entry name" value="Single hybrid motif"/>
    <property type="match status" value="1"/>
</dbReference>
<evidence type="ECO:0000313" key="8">
    <source>
        <dbReference type="Proteomes" id="UP000265882"/>
    </source>
</evidence>
<feature type="domain" description="Lipoyl-binding" evidence="6">
    <location>
        <begin position="1"/>
        <end position="77"/>
    </location>
</feature>
<name>A0A3A4NUP2_ABYX5</name>
<dbReference type="GO" id="GO:0016407">
    <property type="term" value="F:acetyltransferase activity"/>
    <property type="evidence" value="ECO:0007669"/>
    <property type="project" value="TreeGrafter"/>
</dbReference>
<comment type="caution">
    <text evidence="7">The sequence shown here is derived from an EMBL/GenBank/DDBJ whole genome shotgun (WGS) entry which is preliminary data.</text>
</comment>
<sequence>MFEVKLPDLGDGAGDEAIVSSWHFEEGDEITEGDDLVEMTTDKATFNVPSPRRGILSEILAEEGDVIKVGEVLALLEEE</sequence>
<dbReference type="InterPro" id="IPR011053">
    <property type="entry name" value="Single_hybrid_motif"/>
</dbReference>
<protein>
    <recommendedName>
        <fullName evidence="6">Lipoyl-binding domain-containing protein</fullName>
    </recommendedName>
</protein>
<evidence type="ECO:0000256" key="3">
    <source>
        <dbReference type="ARBA" id="ARBA00022679"/>
    </source>
</evidence>
<dbReference type="InterPro" id="IPR000089">
    <property type="entry name" value="Biotin_lipoyl"/>
</dbReference>
<dbReference type="PANTHER" id="PTHR43178:SF5">
    <property type="entry name" value="LIPOAMIDE ACYLTRANSFERASE COMPONENT OF BRANCHED-CHAIN ALPHA-KETO ACID DEHYDROGENASE COMPLEX, MITOCHONDRIAL"/>
    <property type="match status" value="1"/>
</dbReference>
<proteinExistence type="predicted"/>
<dbReference type="AlphaFoldDB" id="A0A3A4NUP2"/>
<dbReference type="Pfam" id="PF00364">
    <property type="entry name" value="Biotin_lipoyl"/>
    <property type="match status" value="1"/>
</dbReference>
<keyword evidence="3" id="KW-0808">Transferase</keyword>
<evidence type="ECO:0000259" key="6">
    <source>
        <dbReference type="PROSITE" id="PS50968"/>
    </source>
</evidence>
<dbReference type="InterPro" id="IPR003016">
    <property type="entry name" value="2-oxoA_DH_lipoyl-BS"/>
</dbReference>
<accession>A0A3A4NUP2</accession>
<evidence type="ECO:0000313" key="7">
    <source>
        <dbReference type="EMBL" id="RJP24173.1"/>
    </source>
</evidence>
<dbReference type="EMBL" id="QZKU01000039">
    <property type="protein sequence ID" value="RJP24173.1"/>
    <property type="molecule type" value="Genomic_DNA"/>
</dbReference>